<dbReference type="EMBL" id="MSZS01000005">
    <property type="protein sequence ID" value="PKX92981.1"/>
    <property type="molecule type" value="Genomic_DNA"/>
</dbReference>
<comment type="caution">
    <text evidence="2">The sequence shown here is derived from an EMBL/GenBank/DDBJ whole genome shotgun (WGS) entry which is preliminary data.</text>
</comment>
<evidence type="ECO:0000313" key="3">
    <source>
        <dbReference type="Proteomes" id="UP000234474"/>
    </source>
</evidence>
<proteinExistence type="predicted"/>
<name>A0A2I1C5Z2_ASPN1</name>
<dbReference type="Proteomes" id="UP000234474">
    <property type="component" value="Unassembled WGS sequence"/>
</dbReference>
<organism evidence="2 3">
    <name type="scientific">Aspergillus novofumigatus (strain IBT 16806)</name>
    <dbReference type="NCBI Taxonomy" id="1392255"/>
    <lineage>
        <taxon>Eukaryota</taxon>
        <taxon>Fungi</taxon>
        <taxon>Dikarya</taxon>
        <taxon>Ascomycota</taxon>
        <taxon>Pezizomycotina</taxon>
        <taxon>Eurotiomycetes</taxon>
        <taxon>Eurotiomycetidae</taxon>
        <taxon>Eurotiales</taxon>
        <taxon>Aspergillaceae</taxon>
        <taxon>Aspergillus</taxon>
        <taxon>Aspergillus subgen. Fumigati</taxon>
    </lineage>
</organism>
<keyword evidence="3" id="KW-1185">Reference proteome</keyword>
<keyword evidence="1" id="KW-0812">Transmembrane</keyword>
<dbReference type="AlphaFoldDB" id="A0A2I1C5Z2"/>
<keyword evidence="1" id="KW-0472">Membrane</keyword>
<accession>A0A2I1C5Z2</accession>
<sequence length="99" mass="11287">MKEALSTMSRHGAWLDSAQTCLNEHMVSSLYSGYAWSTYFRLLVPALVLFCTLDICLTMSRLFQKTILLYAFGPWIHALVQLTNHFSSLLLYPSRAPRA</sequence>
<protein>
    <submittedName>
        <fullName evidence="2">Uncharacterized protein</fullName>
    </submittedName>
</protein>
<dbReference type="RefSeq" id="XP_024681576.1">
    <property type="nucleotide sequence ID" value="XM_024821368.1"/>
</dbReference>
<feature type="transmembrane region" description="Helical" evidence="1">
    <location>
        <begin position="38"/>
        <end position="57"/>
    </location>
</feature>
<gene>
    <name evidence="2" type="ORF">P174DRAFT_217724</name>
</gene>
<reference evidence="3" key="1">
    <citation type="journal article" date="2018" name="Proc. Natl. Acad. Sci. U.S.A.">
        <title>Linking secondary metabolites to gene clusters through genome sequencing of six diverse Aspergillus species.</title>
        <authorList>
            <person name="Kaerboelling I."/>
            <person name="Vesth T.C."/>
            <person name="Frisvad J.C."/>
            <person name="Nybo J.L."/>
            <person name="Theobald S."/>
            <person name="Kuo A."/>
            <person name="Bowyer P."/>
            <person name="Matsuda Y."/>
            <person name="Mondo S."/>
            <person name="Lyhne E.K."/>
            <person name="Kogle M.E."/>
            <person name="Clum A."/>
            <person name="Lipzen A."/>
            <person name="Salamov A."/>
            <person name="Ngan C.Y."/>
            <person name="Daum C."/>
            <person name="Chiniquy J."/>
            <person name="Barry K."/>
            <person name="LaButti K."/>
            <person name="Haridas S."/>
            <person name="Simmons B.A."/>
            <person name="Magnuson J.K."/>
            <person name="Mortensen U.H."/>
            <person name="Larsen T.O."/>
            <person name="Grigoriev I.V."/>
            <person name="Baker S.E."/>
            <person name="Andersen M.R."/>
        </authorList>
    </citation>
    <scope>NUCLEOTIDE SEQUENCE [LARGE SCALE GENOMIC DNA]</scope>
    <source>
        <strain evidence="3">IBT 16806</strain>
    </source>
</reference>
<dbReference type="VEuPathDB" id="FungiDB:P174DRAFT_217724"/>
<keyword evidence="1" id="KW-1133">Transmembrane helix</keyword>
<dbReference type="GeneID" id="36528694"/>
<evidence type="ECO:0000313" key="2">
    <source>
        <dbReference type="EMBL" id="PKX92981.1"/>
    </source>
</evidence>
<evidence type="ECO:0000256" key="1">
    <source>
        <dbReference type="SAM" id="Phobius"/>
    </source>
</evidence>